<proteinExistence type="predicted"/>
<keyword evidence="3" id="KW-1185">Reference proteome</keyword>
<evidence type="ECO:0000313" key="3">
    <source>
        <dbReference type="Proteomes" id="UP000680304"/>
    </source>
</evidence>
<comment type="caution">
    <text evidence="2">The sequence shown here is derived from an EMBL/GenBank/DDBJ whole genome shotgun (WGS) entry which is preliminary data.</text>
</comment>
<gene>
    <name evidence="2" type="ORF">PACILC2_53320</name>
</gene>
<feature type="compositionally biased region" description="Basic residues" evidence="1">
    <location>
        <begin position="296"/>
        <end position="319"/>
    </location>
</feature>
<evidence type="ECO:0008006" key="4">
    <source>
        <dbReference type="Google" id="ProtNLM"/>
    </source>
</evidence>
<feature type="compositionally biased region" description="Basic and acidic residues" evidence="1">
    <location>
        <begin position="285"/>
        <end position="295"/>
    </location>
</feature>
<feature type="region of interest" description="Disordered" evidence="1">
    <location>
        <begin position="236"/>
        <end position="319"/>
    </location>
</feature>
<dbReference type="EMBL" id="BOVJ01000207">
    <property type="protein sequence ID" value="GIQ66764.1"/>
    <property type="molecule type" value="Genomic_DNA"/>
</dbReference>
<evidence type="ECO:0000313" key="2">
    <source>
        <dbReference type="EMBL" id="GIQ66764.1"/>
    </source>
</evidence>
<dbReference type="InterPro" id="IPR011990">
    <property type="entry name" value="TPR-like_helical_dom_sf"/>
</dbReference>
<sequence>MEEKFKRKERESPLTFEERLSTITSLYKEGVEGNQAAVQEANQLLEQLRLDYPDHPLAEAYHGGIMILIARDKTNPLERLRWAKNGLKLLDKAVAAAPHDIIIRSVRGRSAYRLPEKYFQRTRTVIEDYTFLLNQEDQLEVIGIDKSRLTYELGEAYRRIGRNGDAANCWTKLEQETQDPEFRQLLRQKLHSLEGKPAIEHIQANDSPESILMERAARAVGSALLRWVEKKTNKEALRKEPKKKKELRKEALRKDTKRKEMKKDSVRKKTRRIEKKKKPVRKYTKRIEKKKEPVRKYTKRRKASLPKRRIRNIRRFGRR</sequence>
<feature type="compositionally biased region" description="Basic and acidic residues" evidence="1">
    <location>
        <begin position="247"/>
        <end position="264"/>
    </location>
</feature>
<evidence type="ECO:0000256" key="1">
    <source>
        <dbReference type="SAM" id="MobiDB-lite"/>
    </source>
</evidence>
<name>A0ABQ4NEW6_9BACL</name>
<accession>A0ABQ4NEW6</accession>
<dbReference type="Gene3D" id="1.25.40.10">
    <property type="entry name" value="Tetratricopeptide repeat domain"/>
    <property type="match status" value="1"/>
</dbReference>
<organism evidence="2 3">
    <name type="scientific">Paenibacillus cisolokensis</name>
    <dbReference type="NCBI Taxonomy" id="1658519"/>
    <lineage>
        <taxon>Bacteria</taxon>
        <taxon>Bacillati</taxon>
        <taxon>Bacillota</taxon>
        <taxon>Bacilli</taxon>
        <taxon>Bacillales</taxon>
        <taxon>Paenibacillaceae</taxon>
        <taxon>Paenibacillus</taxon>
    </lineage>
</organism>
<reference evidence="2 3" key="1">
    <citation type="submission" date="2021-04" db="EMBL/GenBank/DDBJ databases">
        <title>Draft genome sequence of Paenibacillus cisolokensis, LC2-13A.</title>
        <authorList>
            <person name="Uke A."/>
            <person name="Chhe C."/>
            <person name="Baramee S."/>
            <person name="Kosugi A."/>
        </authorList>
    </citation>
    <scope>NUCLEOTIDE SEQUENCE [LARGE SCALE GENOMIC DNA]</scope>
    <source>
        <strain evidence="2 3">LC2-13A</strain>
    </source>
</reference>
<dbReference type="Proteomes" id="UP000680304">
    <property type="component" value="Unassembled WGS sequence"/>
</dbReference>
<protein>
    <recommendedName>
        <fullName evidence="4">Tetratricopeptide repeat protein</fullName>
    </recommendedName>
</protein>
<feature type="compositionally biased region" description="Basic residues" evidence="1">
    <location>
        <begin position="265"/>
        <end position="284"/>
    </location>
</feature>